<dbReference type="OrthoDB" id="2559662at2759"/>
<protein>
    <submittedName>
        <fullName evidence="1">Uncharacterized protein</fullName>
    </submittedName>
</protein>
<proteinExistence type="predicted"/>
<dbReference type="CDD" id="cd11296">
    <property type="entry name" value="O-FucT_like"/>
    <property type="match status" value="1"/>
</dbReference>
<name>A0A0D7AMJ3_9AGAR</name>
<organism evidence="1 2">
    <name type="scientific">Fistulina hepatica ATCC 64428</name>
    <dbReference type="NCBI Taxonomy" id="1128425"/>
    <lineage>
        <taxon>Eukaryota</taxon>
        <taxon>Fungi</taxon>
        <taxon>Dikarya</taxon>
        <taxon>Basidiomycota</taxon>
        <taxon>Agaricomycotina</taxon>
        <taxon>Agaricomycetes</taxon>
        <taxon>Agaricomycetidae</taxon>
        <taxon>Agaricales</taxon>
        <taxon>Fistulinaceae</taxon>
        <taxon>Fistulina</taxon>
    </lineage>
</organism>
<reference evidence="1 2" key="1">
    <citation type="journal article" date="2015" name="Fungal Genet. Biol.">
        <title>Evolution of novel wood decay mechanisms in Agaricales revealed by the genome sequences of Fistulina hepatica and Cylindrobasidium torrendii.</title>
        <authorList>
            <person name="Floudas D."/>
            <person name="Held B.W."/>
            <person name="Riley R."/>
            <person name="Nagy L.G."/>
            <person name="Koehler G."/>
            <person name="Ransdell A.S."/>
            <person name="Younus H."/>
            <person name="Chow J."/>
            <person name="Chiniquy J."/>
            <person name="Lipzen A."/>
            <person name="Tritt A."/>
            <person name="Sun H."/>
            <person name="Haridas S."/>
            <person name="LaButti K."/>
            <person name="Ohm R.A."/>
            <person name="Kues U."/>
            <person name="Blanchette R.A."/>
            <person name="Grigoriev I.V."/>
            <person name="Minto R.E."/>
            <person name="Hibbett D.S."/>
        </authorList>
    </citation>
    <scope>NUCLEOTIDE SEQUENCE [LARGE SCALE GENOMIC DNA]</scope>
    <source>
        <strain evidence="1 2">ATCC 64428</strain>
    </source>
</reference>
<sequence length="414" mass="46909">MSTRLSHILRWRRIRLLSHACATIFILTAICFLIQQPPYAYYTLIKERETANSRALIAQKPDQKYVLFKQLQGAGFNNQFQEIVLFHHLALTSGRTYVYQPFVWRPRGQSALVPLSAFLRGVTNTSVSSDLFGEICPEDARAHIEIGAEVHEDRWAQALDMLNTSEPCIVVDNWILDWDFLTSPALINAWPTFSAYLHEKFTWSTSVDTIVDRTKSQLRLRTFSEEDPTRLPYMALHLRRGDFSSHCIELAESQAGFTTWATLPSLSRVVYPPALNVEEPSSIETHCYPSLRRILDIIDMHARARPHIRALHVLHDAAWDHPLVYLQYVKIKEAVMSAARTRAVGWSNGPMVQVTGSQDVPIYWGESDFRVAVDVELARQATVFIGNGYSSLSTQVLALRLGADGGKVRDIALT</sequence>
<dbReference type="Gene3D" id="3.40.50.11350">
    <property type="match status" value="1"/>
</dbReference>
<evidence type="ECO:0000313" key="2">
    <source>
        <dbReference type="Proteomes" id="UP000054144"/>
    </source>
</evidence>
<dbReference type="Proteomes" id="UP000054144">
    <property type="component" value="Unassembled WGS sequence"/>
</dbReference>
<dbReference type="AlphaFoldDB" id="A0A0D7AMJ3"/>
<gene>
    <name evidence="1" type="ORF">FISHEDRAFT_69230</name>
</gene>
<evidence type="ECO:0000313" key="1">
    <source>
        <dbReference type="EMBL" id="KIY53090.1"/>
    </source>
</evidence>
<keyword evidence="2" id="KW-1185">Reference proteome</keyword>
<dbReference type="EMBL" id="KN881628">
    <property type="protein sequence ID" value="KIY53090.1"/>
    <property type="molecule type" value="Genomic_DNA"/>
</dbReference>
<accession>A0A0D7AMJ3</accession>